<accession>A0A0A8Y265</accession>
<dbReference type="AlphaFoldDB" id="A0A0A8Y265"/>
<reference evidence="1" key="2">
    <citation type="journal article" date="2015" name="Data Brief">
        <title>Shoot transcriptome of the giant reed, Arundo donax.</title>
        <authorList>
            <person name="Barrero R.A."/>
            <person name="Guerrero F.D."/>
            <person name="Moolhuijzen P."/>
            <person name="Goolsby J.A."/>
            <person name="Tidwell J."/>
            <person name="Bellgard S.E."/>
            <person name="Bellgard M.I."/>
        </authorList>
    </citation>
    <scope>NUCLEOTIDE SEQUENCE</scope>
    <source>
        <tissue evidence="1">Shoot tissue taken approximately 20 cm above the soil surface</tissue>
    </source>
</reference>
<evidence type="ECO:0000313" key="1">
    <source>
        <dbReference type="EMBL" id="JAD17807.1"/>
    </source>
</evidence>
<reference evidence="1" key="1">
    <citation type="submission" date="2014-09" db="EMBL/GenBank/DDBJ databases">
        <authorList>
            <person name="Magalhaes I.L.F."/>
            <person name="Oliveira U."/>
            <person name="Santos F.R."/>
            <person name="Vidigal T.H.D.A."/>
            <person name="Brescovit A.D."/>
            <person name="Santos A.J."/>
        </authorList>
    </citation>
    <scope>NUCLEOTIDE SEQUENCE</scope>
    <source>
        <tissue evidence="1">Shoot tissue taken approximately 20 cm above the soil surface</tissue>
    </source>
</reference>
<dbReference type="EMBL" id="GBRH01280088">
    <property type="protein sequence ID" value="JAD17807.1"/>
    <property type="molecule type" value="Transcribed_RNA"/>
</dbReference>
<protein>
    <submittedName>
        <fullName evidence="1">Uncharacterized protein</fullName>
    </submittedName>
</protein>
<proteinExistence type="predicted"/>
<name>A0A0A8Y265_ARUDO</name>
<sequence length="31" mass="3029">MATAALGSSASMALWCRGSTEEGSVSTPAAQ</sequence>
<organism evidence="1">
    <name type="scientific">Arundo donax</name>
    <name type="common">Giant reed</name>
    <name type="synonym">Donax arundinaceus</name>
    <dbReference type="NCBI Taxonomy" id="35708"/>
    <lineage>
        <taxon>Eukaryota</taxon>
        <taxon>Viridiplantae</taxon>
        <taxon>Streptophyta</taxon>
        <taxon>Embryophyta</taxon>
        <taxon>Tracheophyta</taxon>
        <taxon>Spermatophyta</taxon>
        <taxon>Magnoliopsida</taxon>
        <taxon>Liliopsida</taxon>
        <taxon>Poales</taxon>
        <taxon>Poaceae</taxon>
        <taxon>PACMAD clade</taxon>
        <taxon>Arundinoideae</taxon>
        <taxon>Arundineae</taxon>
        <taxon>Arundo</taxon>
    </lineage>
</organism>